<feature type="domain" description="ABC transporter" evidence="4">
    <location>
        <begin position="8"/>
        <end position="241"/>
    </location>
</feature>
<dbReference type="RefSeq" id="WP_268043515.1">
    <property type="nucleotide sequence ID" value="NZ_CP104064.1"/>
</dbReference>
<protein>
    <submittedName>
        <fullName evidence="5">ABC transporter ATP-binding protein</fullName>
    </submittedName>
</protein>
<keyword evidence="3 5" id="KW-0067">ATP-binding</keyword>
<dbReference type="PANTHER" id="PTHR45772:SF9">
    <property type="entry name" value="CONSERVED COMPONENT OF ABC TRANSPORTER FOR NATURAL AMINO ACIDS"/>
    <property type="match status" value="1"/>
</dbReference>
<dbReference type="InterPro" id="IPR027417">
    <property type="entry name" value="P-loop_NTPase"/>
</dbReference>
<dbReference type="InterPro" id="IPR032823">
    <property type="entry name" value="BCA_ABC_TP_C"/>
</dbReference>
<evidence type="ECO:0000256" key="2">
    <source>
        <dbReference type="ARBA" id="ARBA00022741"/>
    </source>
</evidence>
<dbReference type="Gene3D" id="3.40.50.300">
    <property type="entry name" value="P-loop containing nucleotide triphosphate hydrolases"/>
    <property type="match status" value="1"/>
</dbReference>
<keyword evidence="6" id="KW-1185">Reference proteome</keyword>
<evidence type="ECO:0000313" key="5">
    <source>
        <dbReference type="EMBL" id="WAH36195.1"/>
    </source>
</evidence>
<dbReference type="SUPFAM" id="SSF52540">
    <property type="entry name" value="P-loop containing nucleoside triphosphate hydrolases"/>
    <property type="match status" value="1"/>
</dbReference>
<evidence type="ECO:0000256" key="1">
    <source>
        <dbReference type="ARBA" id="ARBA00022448"/>
    </source>
</evidence>
<dbReference type="CDD" id="cd03219">
    <property type="entry name" value="ABC_Mj1267_LivG_branched"/>
    <property type="match status" value="1"/>
</dbReference>
<dbReference type="EMBL" id="CP104064">
    <property type="protein sequence ID" value="WAH36195.1"/>
    <property type="molecule type" value="Genomic_DNA"/>
</dbReference>
<evidence type="ECO:0000256" key="3">
    <source>
        <dbReference type="ARBA" id="ARBA00022840"/>
    </source>
</evidence>
<name>A0ABY6YZZ7_9BACL</name>
<dbReference type="InterPro" id="IPR003593">
    <property type="entry name" value="AAA+_ATPase"/>
</dbReference>
<sequence length="247" mass="27019">MTPKSELLMVDKLSVSFGGLQALKDVHLNIQEGQIVGLIGPNGAGKSTCLNTISGFVKATSGKADLLGQNLIGLKPFQTARLGISRTFQHTSLFADVSVRENFRRSLYSQHGQRIRDVDGHIKELCEKVHMTGMQDMIAGNLPYGAQRRLAIGLALACNPKLILLDEPAAGMNPSESKELVRIMMNLREEGFAILLVEHDMKVIMNVCDKITVLHHGEVLAQGTPTEIQENPAVLEAYLGTRRETHA</sequence>
<dbReference type="PROSITE" id="PS50893">
    <property type="entry name" value="ABC_TRANSPORTER_2"/>
    <property type="match status" value="1"/>
</dbReference>
<keyword evidence="2" id="KW-0547">Nucleotide-binding</keyword>
<gene>
    <name evidence="5" type="ORF">NZD86_18410</name>
</gene>
<evidence type="ECO:0000313" key="6">
    <source>
        <dbReference type="Proteomes" id="UP001164803"/>
    </source>
</evidence>
<dbReference type="Proteomes" id="UP001164803">
    <property type="component" value="Chromosome"/>
</dbReference>
<dbReference type="InterPro" id="IPR051120">
    <property type="entry name" value="ABC_AA/LPS_Transport"/>
</dbReference>
<keyword evidence="1" id="KW-0813">Transport</keyword>
<reference evidence="5" key="1">
    <citation type="submission" date="2022-08" db="EMBL/GenBank/DDBJ databases">
        <title>Alicyclobacillus dauci DSM2870, complete genome.</title>
        <authorList>
            <person name="Wang Q."/>
            <person name="Cai R."/>
            <person name="Wang Z."/>
        </authorList>
    </citation>
    <scope>NUCLEOTIDE SEQUENCE</scope>
    <source>
        <strain evidence="5">DSM 28700</strain>
    </source>
</reference>
<dbReference type="SMART" id="SM00382">
    <property type="entry name" value="AAA"/>
    <property type="match status" value="1"/>
</dbReference>
<dbReference type="GO" id="GO:0005524">
    <property type="term" value="F:ATP binding"/>
    <property type="evidence" value="ECO:0007669"/>
    <property type="project" value="UniProtKB-KW"/>
</dbReference>
<dbReference type="Pfam" id="PF12399">
    <property type="entry name" value="BCA_ABC_TP_C"/>
    <property type="match status" value="1"/>
</dbReference>
<organism evidence="5 6">
    <name type="scientific">Alicyclobacillus dauci</name>
    <dbReference type="NCBI Taxonomy" id="1475485"/>
    <lineage>
        <taxon>Bacteria</taxon>
        <taxon>Bacillati</taxon>
        <taxon>Bacillota</taxon>
        <taxon>Bacilli</taxon>
        <taxon>Bacillales</taxon>
        <taxon>Alicyclobacillaceae</taxon>
        <taxon>Alicyclobacillus</taxon>
    </lineage>
</organism>
<dbReference type="InterPro" id="IPR003439">
    <property type="entry name" value="ABC_transporter-like_ATP-bd"/>
</dbReference>
<proteinExistence type="predicted"/>
<accession>A0ABY6YZZ7</accession>
<dbReference type="Pfam" id="PF00005">
    <property type="entry name" value="ABC_tran"/>
    <property type="match status" value="1"/>
</dbReference>
<evidence type="ECO:0000259" key="4">
    <source>
        <dbReference type="PROSITE" id="PS50893"/>
    </source>
</evidence>
<dbReference type="PANTHER" id="PTHR45772">
    <property type="entry name" value="CONSERVED COMPONENT OF ABC TRANSPORTER FOR NATURAL AMINO ACIDS-RELATED"/>
    <property type="match status" value="1"/>
</dbReference>